<evidence type="ECO:0000256" key="2">
    <source>
        <dbReference type="SAM" id="Phobius"/>
    </source>
</evidence>
<keyword evidence="2" id="KW-0472">Membrane</keyword>
<feature type="transmembrane region" description="Helical" evidence="2">
    <location>
        <begin position="32"/>
        <end position="49"/>
    </location>
</feature>
<evidence type="ECO:0008006" key="5">
    <source>
        <dbReference type="Google" id="ProtNLM"/>
    </source>
</evidence>
<organism evidence="3 4">
    <name type="scientific">Actinomadura vinacea</name>
    <dbReference type="NCBI Taxonomy" id="115336"/>
    <lineage>
        <taxon>Bacteria</taxon>
        <taxon>Bacillati</taxon>
        <taxon>Actinomycetota</taxon>
        <taxon>Actinomycetes</taxon>
        <taxon>Streptosporangiales</taxon>
        <taxon>Thermomonosporaceae</taxon>
        <taxon>Actinomadura</taxon>
    </lineage>
</organism>
<dbReference type="Pfam" id="PF12666">
    <property type="entry name" value="PrgI"/>
    <property type="match status" value="1"/>
</dbReference>
<keyword evidence="2" id="KW-0812">Transmembrane</keyword>
<feature type="region of interest" description="Disordered" evidence="1">
    <location>
        <begin position="243"/>
        <end position="265"/>
    </location>
</feature>
<evidence type="ECO:0000313" key="3">
    <source>
        <dbReference type="EMBL" id="GAA2456188.1"/>
    </source>
</evidence>
<dbReference type="Proteomes" id="UP001501231">
    <property type="component" value="Unassembled WGS sequence"/>
</dbReference>
<evidence type="ECO:0000313" key="4">
    <source>
        <dbReference type="Proteomes" id="UP001501231"/>
    </source>
</evidence>
<feature type="transmembrane region" description="Helical" evidence="2">
    <location>
        <begin position="55"/>
        <end position="75"/>
    </location>
</feature>
<accession>A0ABN3KDG4</accession>
<name>A0ABN3KDG4_9ACTN</name>
<sequence length="327" mass="34348">MNRHDTPPLSAKIPADVDRPDKILYGMTARQLSILAGSGAVAMAIVLAGGDRLPLPLLAALVLPVVAGGAVLTVAHRDGLSLDRLAVAALPHARRPRTRVSAGEPVQGPPSWCRMRGRLPAPLRLPVRAVREDGAMELAEGGTAVIVRAGTVAFGLRTPGEQAGLVAVFGRWLNSLDAPVQILVQARPVDLSGLAGPILEAAPTLPDPDLEQAARDHADFLNELGARHDLLIRQVLIVISDTTQQHQTDPRPWSKSRKRSAGRDAGAAVALRRADEAVRSLSALGVTAEVLDAAICTAVLAESLSPAEPRPVDNAGPDEVITAKEEL</sequence>
<reference evidence="3 4" key="1">
    <citation type="journal article" date="2019" name="Int. J. Syst. Evol. Microbiol.">
        <title>The Global Catalogue of Microorganisms (GCM) 10K type strain sequencing project: providing services to taxonomists for standard genome sequencing and annotation.</title>
        <authorList>
            <consortium name="The Broad Institute Genomics Platform"/>
            <consortium name="The Broad Institute Genome Sequencing Center for Infectious Disease"/>
            <person name="Wu L."/>
            <person name="Ma J."/>
        </authorList>
    </citation>
    <scope>NUCLEOTIDE SEQUENCE [LARGE SCALE GENOMIC DNA]</scope>
    <source>
        <strain evidence="3 4">JCM 3325</strain>
    </source>
</reference>
<dbReference type="EMBL" id="BAAARW010000044">
    <property type="protein sequence ID" value="GAA2456188.1"/>
    <property type="molecule type" value="Genomic_DNA"/>
</dbReference>
<protein>
    <recommendedName>
        <fullName evidence="5">PrgI family protein</fullName>
    </recommendedName>
</protein>
<gene>
    <name evidence="3" type="ORF">GCM10010191_89410</name>
</gene>
<feature type="region of interest" description="Disordered" evidence="1">
    <location>
        <begin position="305"/>
        <end position="327"/>
    </location>
</feature>
<dbReference type="InterPro" id="IPR024414">
    <property type="entry name" value="Uncharacterised_PrgI"/>
</dbReference>
<keyword evidence="4" id="KW-1185">Reference proteome</keyword>
<comment type="caution">
    <text evidence="3">The sequence shown here is derived from an EMBL/GenBank/DDBJ whole genome shotgun (WGS) entry which is preliminary data.</text>
</comment>
<keyword evidence="2" id="KW-1133">Transmembrane helix</keyword>
<evidence type="ECO:0000256" key="1">
    <source>
        <dbReference type="SAM" id="MobiDB-lite"/>
    </source>
</evidence>
<proteinExistence type="predicted"/>